<accession>A0A1D3D4J3</accession>
<proteinExistence type="predicted"/>
<reference evidence="2 3" key="1">
    <citation type="journal article" date="2016" name="BMC Genomics">
        <title>Comparative genomics reveals Cyclospora cayetanensis possesses coccidia-like metabolism and invasion components but unique surface antigens.</title>
        <authorList>
            <person name="Liu S."/>
            <person name="Wang L."/>
            <person name="Zheng H."/>
            <person name="Xu Z."/>
            <person name="Roellig D.M."/>
            <person name="Li N."/>
            <person name="Frace M.A."/>
            <person name="Tang K."/>
            <person name="Arrowood M.J."/>
            <person name="Moss D.M."/>
            <person name="Zhang L."/>
            <person name="Feng Y."/>
            <person name="Xiao L."/>
        </authorList>
    </citation>
    <scope>NUCLEOTIDE SEQUENCE [LARGE SCALE GENOMIC DNA]</scope>
    <source>
        <strain evidence="2 3">CHN_HEN01</strain>
    </source>
</reference>
<name>A0A1D3D4J3_9EIME</name>
<organism evidence="2 3">
    <name type="scientific">Cyclospora cayetanensis</name>
    <dbReference type="NCBI Taxonomy" id="88456"/>
    <lineage>
        <taxon>Eukaryota</taxon>
        <taxon>Sar</taxon>
        <taxon>Alveolata</taxon>
        <taxon>Apicomplexa</taxon>
        <taxon>Conoidasida</taxon>
        <taxon>Coccidia</taxon>
        <taxon>Eucoccidiorida</taxon>
        <taxon>Eimeriorina</taxon>
        <taxon>Eimeriidae</taxon>
        <taxon>Cyclospora</taxon>
    </lineage>
</organism>
<feature type="region of interest" description="Disordered" evidence="1">
    <location>
        <begin position="70"/>
        <end position="97"/>
    </location>
</feature>
<sequence>MRVCSDCSKEEFIYGQKTSDAPLCMQQLLKLSQGAASTLQDAVLRLLNSADTTGASAEGAHKAPLAVDARAVDADEESSVSSEDKAPEAVSASALAV</sequence>
<dbReference type="InParanoid" id="A0A1D3D4J3"/>
<comment type="caution">
    <text evidence="2">The sequence shown here is derived from an EMBL/GenBank/DDBJ whole genome shotgun (WGS) entry which is preliminary data.</text>
</comment>
<dbReference type="VEuPathDB" id="ToxoDB:LOC34622365"/>
<dbReference type="AlphaFoldDB" id="A0A1D3D4J3"/>
<dbReference type="VEuPathDB" id="ToxoDB:cyc_03326"/>
<evidence type="ECO:0000313" key="2">
    <source>
        <dbReference type="EMBL" id="OEH78376.1"/>
    </source>
</evidence>
<dbReference type="Proteomes" id="UP000095192">
    <property type="component" value="Unassembled WGS sequence"/>
</dbReference>
<protein>
    <submittedName>
        <fullName evidence="2">Uncharacterized protein</fullName>
    </submittedName>
</protein>
<dbReference type="EMBL" id="JROU02000764">
    <property type="protein sequence ID" value="OEH78376.1"/>
    <property type="molecule type" value="Genomic_DNA"/>
</dbReference>
<gene>
    <name evidence="2" type="ORF">cyc_03326</name>
</gene>
<evidence type="ECO:0000313" key="3">
    <source>
        <dbReference type="Proteomes" id="UP000095192"/>
    </source>
</evidence>
<evidence type="ECO:0000256" key="1">
    <source>
        <dbReference type="SAM" id="MobiDB-lite"/>
    </source>
</evidence>
<keyword evidence="3" id="KW-1185">Reference proteome</keyword>